<dbReference type="EMBL" id="CADCXV010000139">
    <property type="protein sequence ID" value="CAB0028420.1"/>
    <property type="molecule type" value="Genomic_DNA"/>
</dbReference>
<evidence type="ECO:0000313" key="2">
    <source>
        <dbReference type="EMBL" id="CAB0028420.1"/>
    </source>
</evidence>
<name>A0A6H5HXK0_9HYME</name>
<evidence type="ECO:0000256" key="1">
    <source>
        <dbReference type="SAM" id="MobiDB-lite"/>
    </source>
</evidence>
<feature type="region of interest" description="Disordered" evidence="1">
    <location>
        <begin position="1"/>
        <end position="37"/>
    </location>
</feature>
<evidence type="ECO:0000313" key="3">
    <source>
        <dbReference type="Proteomes" id="UP000479190"/>
    </source>
</evidence>
<protein>
    <submittedName>
        <fullName evidence="2">Uncharacterized protein</fullName>
    </submittedName>
</protein>
<gene>
    <name evidence="2" type="ORF">TBRA_LOCUS594</name>
</gene>
<dbReference type="Proteomes" id="UP000479190">
    <property type="component" value="Unassembled WGS sequence"/>
</dbReference>
<feature type="compositionally biased region" description="Basic and acidic residues" evidence="1">
    <location>
        <begin position="159"/>
        <end position="169"/>
    </location>
</feature>
<reference evidence="2 3" key="1">
    <citation type="submission" date="2020-02" db="EMBL/GenBank/DDBJ databases">
        <authorList>
            <person name="Ferguson B K."/>
        </authorList>
    </citation>
    <scope>NUCLEOTIDE SEQUENCE [LARGE SCALE GENOMIC DNA]</scope>
</reference>
<proteinExistence type="predicted"/>
<keyword evidence="3" id="KW-1185">Reference proteome</keyword>
<sequence>MKKTERSGSSVAGDNSRKIGSSQNDVGATTRKIPCRLSGDNKDAALLTLQIFSEGVSEEKGIRMKDYSGVLPPWSGPKGQNCHPERGMYHTRAWYKPSSAVTKDEESPGRAPTLLRGQAVCKFPIFSVGATSKRPASPASGLLQHPKHHAVTSRISSSFDREQQRCRRQ</sequence>
<feature type="region of interest" description="Disordered" evidence="1">
    <location>
        <begin position="132"/>
        <end position="169"/>
    </location>
</feature>
<dbReference type="AlphaFoldDB" id="A0A6H5HXK0"/>
<organism evidence="2 3">
    <name type="scientific">Trichogramma brassicae</name>
    <dbReference type="NCBI Taxonomy" id="86971"/>
    <lineage>
        <taxon>Eukaryota</taxon>
        <taxon>Metazoa</taxon>
        <taxon>Ecdysozoa</taxon>
        <taxon>Arthropoda</taxon>
        <taxon>Hexapoda</taxon>
        <taxon>Insecta</taxon>
        <taxon>Pterygota</taxon>
        <taxon>Neoptera</taxon>
        <taxon>Endopterygota</taxon>
        <taxon>Hymenoptera</taxon>
        <taxon>Apocrita</taxon>
        <taxon>Proctotrupomorpha</taxon>
        <taxon>Chalcidoidea</taxon>
        <taxon>Trichogrammatidae</taxon>
        <taxon>Trichogramma</taxon>
    </lineage>
</organism>
<accession>A0A6H5HXK0</accession>
<feature type="compositionally biased region" description="Polar residues" evidence="1">
    <location>
        <begin position="7"/>
        <end position="27"/>
    </location>
</feature>